<name>A0AB33WS37_9PSED</name>
<evidence type="ECO:0000256" key="1">
    <source>
        <dbReference type="SAM" id="MobiDB-lite"/>
    </source>
</evidence>
<feature type="region of interest" description="Disordered" evidence="1">
    <location>
        <begin position="123"/>
        <end position="143"/>
    </location>
</feature>
<gene>
    <name evidence="2" type="ORF">PchlO6_1275</name>
</gene>
<proteinExistence type="predicted"/>
<comment type="caution">
    <text evidence="2">The sequence shown here is derived from an EMBL/GenBank/DDBJ whole genome shotgun (WGS) entry which is preliminary data.</text>
</comment>
<evidence type="ECO:0000313" key="3">
    <source>
        <dbReference type="Proteomes" id="UP000003790"/>
    </source>
</evidence>
<accession>A0AB33WS37</accession>
<dbReference type="Proteomes" id="UP000003790">
    <property type="component" value="Chromosome"/>
</dbReference>
<organism evidence="2 3">
    <name type="scientific">Pseudomonas chlororaphis O6</name>
    <dbReference type="NCBI Taxonomy" id="1037915"/>
    <lineage>
        <taxon>Bacteria</taxon>
        <taxon>Pseudomonadati</taxon>
        <taxon>Pseudomonadota</taxon>
        <taxon>Gammaproteobacteria</taxon>
        <taxon>Pseudomonadales</taxon>
        <taxon>Pseudomonadaceae</taxon>
        <taxon>Pseudomonas</taxon>
    </lineage>
</organism>
<dbReference type="RefSeq" id="WP_009047301.1">
    <property type="nucleotide sequence ID" value="NZ_CM001490.1"/>
</dbReference>
<dbReference type="AlphaFoldDB" id="A0AB33WS37"/>
<evidence type="ECO:0000313" key="2">
    <source>
        <dbReference type="EMBL" id="EIM15956.1"/>
    </source>
</evidence>
<dbReference type="EMBL" id="AHOT01000019">
    <property type="protein sequence ID" value="EIM15956.1"/>
    <property type="molecule type" value="Genomic_DNA"/>
</dbReference>
<reference evidence="2 3" key="1">
    <citation type="journal article" date="2012" name="PLoS Genet.">
        <title>Comparative Genomics of Plant-Associated Pseudomonas spp.: Insights into Diversity and Inheritance of Traits Involved in Multitrophic Interactions.</title>
        <authorList>
            <person name="Loper J.E."/>
            <person name="Hassan K.A."/>
            <person name="Mavrodi D.V."/>
            <person name="Davis E.W.II."/>
            <person name="Lim C.K."/>
            <person name="Shaffer B.T."/>
            <person name="Elbourne L.D."/>
            <person name="Stockwell V.O."/>
            <person name="Hartney S.L."/>
            <person name="Breakwell K."/>
            <person name="Henkels M.D."/>
            <person name="Tetu S.G."/>
            <person name="Rangel L.I."/>
            <person name="Kidarsa T.A."/>
            <person name="Wilson N.L."/>
            <person name="van de Mortel J.E."/>
            <person name="Song C."/>
            <person name="Blumhagen R."/>
            <person name="Radune D."/>
            <person name="Hostetler J.B."/>
            <person name="Brinkac L.M."/>
            <person name="Durkin A.S."/>
            <person name="Kluepfel D.A."/>
            <person name="Wechter W.P."/>
            <person name="Anderson A.J."/>
            <person name="Kim Y.C."/>
            <person name="Pierson L.S.III."/>
            <person name="Pierson E.A."/>
            <person name="Lindow S.E."/>
            <person name="Kobayashi D.Y."/>
            <person name="Raaijmakers J.M."/>
            <person name="Weller D.M."/>
            <person name="Thomashow L.S."/>
            <person name="Allen A.E."/>
            <person name="Paulsen I.T."/>
        </authorList>
    </citation>
    <scope>NUCLEOTIDE SEQUENCE [LARGE SCALE GENOMIC DNA]</scope>
    <source>
        <strain evidence="2 3">O6</strain>
    </source>
</reference>
<protein>
    <submittedName>
        <fullName evidence="2">Phage tail protein</fullName>
    </submittedName>
</protein>
<sequence length="143" mass="16195">MTVFFSPATGFFYDDQVCEFIPSDAIGFSAEERDALLFAQGNGKYVGVMPDGRPGLIDSPPQSPEQLAEVERYWRSRQLSTTDGVVTRHRDELEEGIATTLSTDQYTELQVYRRALRNWPEAGEFPLSEHRPPAPLWLADQLQ</sequence>